<dbReference type="Pfam" id="PF04138">
    <property type="entry name" value="GtrA_DPMS_TM"/>
    <property type="match status" value="1"/>
</dbReference>
<evidence type="ECO:0000256" key="6">
    <source>
        <dbReference type="SAM" id="Phobius"/>
    </source>
</evidence>
<dbReference type="EMBL" id="BAABKX010000022">
    <property type="protein sequence ID" value="GAA5062139.1"/>
    <property type="molecule type" value="Genomic_DNA"/>
</dbReference>
<feature type="transmembrane region" description="Helical" evidence="6">
    <location>
        <begin position="61"/>
        <end position="79"/>
    </location>
</feature>
<sequence>MSRRSRFSEHIEAVISIVHFGQFLSVGAVGTVCDNIVLLLLSETGIAAALAATLKISDSSLIVAKIVSIETAIVVMFLLNEHWTFGDEGAAGTSALFHRLGKSHIVRTGGVAVQLIVFTTVYRVFNVTLSLMGIDLWLLIANGCGIVIGMIINYISESLFTWRIQDT</sequence>
<evidence type="ECO:0000256" key="4">
    <source>
        <dbReference type="ARBA" id="ARBA00022989"/>
    </source>
</evidence>
<dbReference type="Proteomes" id="UP001501729">
    <property type="component" value="Unassembled WGS sequence"/>
</dbReference>
<dbReference type="GO" id="GO:0000271">
    <property type="term" value="P:polysaccharide biosynthetic process"/>
    <property type="evidence" value="ECO:0007669"/>
    <property type="project" value="InterPro"/>
</dbReference>
<feature type="transmembrane region" description="Helical" evidence="6">
    <location>
        <begin position="105"/>
        <end position="124"/>
    </location>
</feature>
<comment type="subcellular location">
    <subcellularLocation>
        <location evidence="1">Membrane</location>
        <topology evidence="1">Multi-pass membrane protein</topology>
    </subcellularLocation>
</comment>
<comment type="caution">
    <text evidence="8">The sequence shown here is derived from an EMBL/GenBank/DDBJ whole genome shotgun (WGS) entry which is preliminary data.</text>
</comment>
<evidence type="ECO:0000313" key="9">
    <source>
        <dbReference type="Proteomes" id="UP001501729"/>
    </source>
</evidence>
<dbReference type="GO" id="GO:0005886">
    <property type="term" value="C:plasma membrane"/>
    <property type="evidence" value="ECO:0007669"/>
    <property type="project" value="TreeGrafter"/>
</dbReference>
<dbReference type="GeneID" id="68616536"/>
<keyword evidence="5 6" id="KW-0472">Membrane</keyword>
<reference evidence="8 9" key="1">
    <citation type="journal article" date="2019" name="Int. J. Syst. Evol. Microbiol.">
        <title>The Global Catalogue of Microorganisms (GCM) 10K type strain sequencing project: providing services to taxonomists for standard genome sequencing and annotation.</title>
        <authorList>
            <consortium name="The Broad Institute Genomics Platform"/>
            <consortium name="The Broad Institute Genome Sequencing Center for Infectious Disease"/>
            <person name="Wu L."/>
            <person name="Ma J."/>
        </authorList>
    </citation>
    <scope>NUCLEOTIDE SEQUENCE [LARGE SCALE GENOMIC DNA]</scope>
    <source>
        <strain evidence="8 9">JCM 17504</strain>
    </source>
</reference>
<evidence type="ECO:0000256" key="3">
    <source>
        <dbReference type="ARBA" id="ARBA00022692"/>
    </source>
</evidence>
<accession>A0AAV3UPM4</accession>
<dbReference type="PANTHER" id="PTHR38459">
    <property type="entry name" value="PROPHAGE BACTOPRENOL-LINKED GLUCOSE TRANSLOCASE HOMOLOG"/>
    <property type="match status" value="1"/>
</dbReference>
<gene>
    <name evidence="8" type="ORF">GCM10025751_49000</name>
</gene>
<feature type="domain" description="GtrA/DPMS transmembrane" evidence="7">
    <location>
        <begin position="22"/>
        <end position="162"/>
    </location>
</feature>
<evidence type="ECO:0000256" key="5">
    <source>
        <dbReference type="ARBA" id="ARBA00023136"/>
    </source>
</evidence>
<keyword evidence="9" id="KW-1185">Reference proteome</keyword>
<dbReference type="AlphaFoldDB" id="A0AAV3UPM4"/>
<dbReference type="RefSeq" id="WP_227777896.1">
    <property type="nucleotide sequence ID" value="NZ_BAABKX010000022.1"/>
</dbReference>
<evidence type="ECO:0000256" key="2">
    <source>
        <dbReference type="ARBA" id="ARBA00009399"/>
    </source>
</evidence>
<organism evidence="8 9">
    <name type="scientific">Haladaptatus pallidirubidus</name>
    <dbReference type="NCBI Taxonomy" id="1008152"/>
    <lineage>
        <taxon>Archaea</taxon>
        <taxon>Methanobacteriati</taxon>
        <taxon>Methanobacteriota</taxon>
        <taxon>Stenosarchaea group</taxon>
        <taxon>Halobacteria</taxon>
        <taxon>Halobacteriales</taxon>
        <taxon>Haladaptataceae</taxon>
        <taxon>Haladaptatus</taxon>
    </lineage>
</organism>
<dbReference type="InterPro" id="IPR007267">
    <property type="entry name" value="GtrA_DPMS_TM"/>
</dbReference>
<evidence type="ECO:0000256" key="1">
    <source>
        <dbReference type="ARBA" id="ARBA00004141"/>
    </source>
</evidence>
<dbReference type="PANTHER" id="PTHR38459:SF1">
    <property type="entry name" value="PROPHAGE BACTOPRENOL-LINKED GLUCOSE TRANSLOCASE HOMOLOG"/>
    <property type="match status" value="1"/>
</dbReference>
<proteinExistence type="inferred from homology"/>
<keyword evidence="4 6" id="KW-1133">Transmembrane helix</keyword>
<keyword evidence="3 6" id="KW-0812">Transmembrane</keyword>
<feature type="transmembrane region" description="Helical" evidence="6">
    <location>
        <begin position="136"/>
        <end position="155"/>
    </location>
</feature>
<protein>
    <submittedName>
        <fullName evidence="8">GtrA family protein</fullName>
    </submittedName>
</protein>
<feature type="transmembrane region" description="Helical" evidence="6">
    <location>
        <begin position="36"/>
        <end position="54"/>
    </location>
</feature>
<dbReference type="InterPro" id="IPR051401">
    <property type="entry name" value="GtrA_CellWall_Glycosyl"/>
</dbReference>
<name>A0AAV3UPM4_9EURY</name>
<comment type="similarity">
    <text evidence="2">Belongs to the GtrA family.</text>
</comment>
<evidence type="ECO:0000259" key="7">
    <source>
        <dbReference type="Pfam" id="PF04138"/>
    </source>
</evidence>
<feature type="transmembrane region" description="Helical" evidence="6">
    <location>
        <begin position="12"/>
        <end position="30"/>
    </location>
</feature>
<evidence type="ECO:0000313" key="8">
    <source>
        <dbReference type="EMBL" id="GAA5062139.1"/>
    </source>
</evidence>